<sequence length="50" mass="5453">TGKGQDDENDPEVISTRASLLCGRLVGAFPDRLDAVLEADLLKRLSRLVE</sequence>
<gene>
    <name evidence="1" type="ORF">SPIL2461_LOCUS18231</name>
</gene>
<comment type="caution">
    <text evidence="1">The sequence shown here is derived from an EMBL/GenBank/DDBJ whole genome shotgun (WGS) entry which is preliminary data.</text>
</comment>
<evidence type="ECO:0000313" key="2">
    <source>
        <dbReference type="Proteomes" id="UP000649617"/>
    </source>
</evidence>
<organism evidence="1 2">
    <name type="scientific">Symbiodinium pilosum</name>
    <name type="common">Dinoflagellate</name>
    <dbReference type="NCBI Taxonomy" id="2952"/>
    <lineage>
        <taxon>Eukaryota</taxon>
        <taxon>Sar</taxon>
        <taxon>Alveolata</taxon>
        <taxon>Dinophyceae</taxon>
        <taxon>Suessiales</taxon>
        <taxon>Symbiodiniaceae</taxon>
        <taxon>Symbiodinium</taxon>
    </lineage>
</organism>
<dbReference type="Proteomes" id="UP000649617">
    <property type="component" value="Unassembled WGS sequence"/>
</dbReference>
<dbReference type="AlphaFoldDB" id="A0A812WB96"/>
<feature type="non-terminal residue" evidence="1">
    <location>
        <position position="50"/>
    </location>
</feature>
<proteinExistence type="predicted"/>
<protein>
    <submittedName>
        <fullName evidence="1">Uncharacterized protein</fullName>
    </submittedName>
</protein>
<accession>A0A812WB96</accession>
<reference evidence="1" key="1">
    <citation type="submission" date="2021-02" db="EMBL/GenBank/DDBJ databases">
        <authorList>
            <person name="Dougan E. K."/>
            <person name="Rhodes N."/>
            <person name="Thang M."/>
            <person name="Chan C."/>
        </authorList>
    </citation>
    <scope>NUCLEOTIDE SEQUENCE</scope>
</reference>
<keyword evidence="2" id="KW-1185">Reference proteome</keyword>
<name>A0A812WB96_SYMPI</name>
<feature type="non-terminal residue" evidence="1">
    <location>
        <position position="1"/>
    </location>
</feature>
<dbReference type="EMBL" id="CAJNIZ010043682">
    <property type="protein sequence ID" value="CAE7666033.1"/>
    <property type="molecule type" value="Genomic_DNA"/>
</dbReference>
<evidence type="ECO:0000313" key="1">
    <source>
        <dbReference type="EMBL" id="CAE7666033.1"/>
    </source>
</evidence>